<evidence type="ECO:0000313" key="2">
    <source>
        <dbReference type="Proteomes" id="UP001595851"/>
    </source>
</evidence>
<dbReference type="EMBL" id="JBHSBI010000041">
    <property type="protein sequence ID" value="MFC4015151.1"/>
    <property type="molecule type" value="Genomic_DNA"/>
</dbReference>
<accession>A0ABV8GMH5</accession>
<sequence length="82" mass="8454">MTRIVLHIDRVVLDSAGHSRQELIDALTEAVRRDLAAGLGSVASAQAVQRRRLRVEAADGSAPGLARAVVSGIQGAAGGGQR</sequence>
<dbReference type="Proteomes" id="UP001595851">
    <property type="component" value="Unassembled WGS sequence"/>
</dbReference>
<gene>
    <name evidence="1" type="ORF">ACFOY2_48605</name>
</gene>
<name>A0ABV8GMH5_9ACTN</name>
<dbReference type="RefSeq" id="WP_379534971.1">
    <property type="nucleotide sequence ID" value="NZ_JBHSBI010000041.1"/>
</dbReference>
<proteinExistence type="predicted"/>
<reference evidence="2" key="1">
    <citation type="journal article" date="2019" name="Int. J. Syst. Evol. Microbiol.">
        <title>The Global Catalogue of Microorganisms (GCM) 10K type strain sequencing project: providing services to taxonomists for standard genome sequencing and annotation.</title>
        <authorList>
            <consortium name="The Broad Institute Genomics Platform"/>
            <consortium name="The Broad Institute Genome Sequencing Center for Infectious Disease"/>
            <person name="Wu L."/>
            <person name="Ma J."/>
        </authorList>
    </citation>
    <scope>NUCLEOTIDE SEQUENCE [LARGE SCALE GENOMIC DNA]</scope>
    <source>
        <strain evidence="2">TBRC 1276</strain>
    </source>
</reference>
<organism evidence="1 2">
    <name type="scientific">Nonomuraea purpurea</name>
    <dbReference type="NCBI Taxonomy" id="1849276"/>
    <lineage>
        <taxon>Bacteria</taxon>
        <taxon>Bacillati</taxon>
        <taxon>Actinomycetota</taxon>
        <taxon>Actinomycetes</taxon>
        <taxon>Streptosporangiales</taxon>
        <taxon>Streptosporangiaceae</taxon>
        <taxon>Nonomuraea</taxon>
    </lineage>
</organism>
<comment type="caution">
    <text evidence="1">The sequence shown here is derived from an EMBL/GenBank/DDBJ whole genome shotgun (WGS) entry which is preliminary data.</text>
</comment>
<protein>
    <submittedName>
        <fullName evidence="1">Uncharacterized protein</fullName>
    </submittedName>
</protein>
<keyword evidence="2" id="KW-1185">Reference proteome</keyword>
<evidence type="ECO:0000313" key="1">
    <source>
        <dbReference type="EMBL" id="MFC4015151.1"/>
    </source>
</evidence>